<dbReference type="OrthoDB" id="9813956at2"/>
<protein>
    <submittedName>
        <fullName evidence="4">CRISPR-associated RAMP protein, Cmr6 family</fullName>
    </submittedName>
</protein>
<proteinExistence type="predicted"/>
<evidence type="ECO:0000256" key="2">
    <source>
        <dbReference type="SAM" id="MobiDB-lite"/>
    </source>
</evidence>
<feature type="region of interest" description="Disordered" evidence="2">
    <location>
        <begin position="1"/>
        <end position="23"/>
    </location>
</feature>
<dbReference type="eggNOG" id="COG1604">
    <property type="taxonomic scope" value="Bacteria"/>
</dbReference>
<keyword evidence="5" id="KW-1185">Reference proteome</keyword>
<gene>
    <name evidence="4" type="ordered locus">Slip_1352</name>
</gene>
<dbReference type="Proteomes" id="UP000000378">
    <property type="component" value="Chromosome"/>
</dbReference>
<organism evidence="4 5">
    <name type="scientific">Syntrophothermus lipocalidus (strain DSM 12680 / TGB-C1)</name>
    <dbReference type="NCBI Taxonomy" id="643648"/>
    <lineage>
        <taxon>Bacteria</taxon>
        <taxon>Bacillati</taxon>
        <taxon>Bacillota</taxon>
        <taxon>Clostridia</taxon>
        <taxon>Eubacteriales</taxon>
        <taxon>Syntrophomonadaceae</taxon>
        <taxon>Syntrophothermus</taxon>
    </lineage>
</organism>
<dbReference type="EMBL" id="CP002048">
    <property type="protein sequence ID" value="ADI02115.1"/>
    <property type="molecule type" value="Genomic_DNA"/>
</dbReference>
<reference evidence="4 5" key="2">
    <citation type="journal article" date="2010" name="Stand. Genomic Sci.">
        <title>Complete genome sequence of Syntrophothermus lipocalidus type strain (TGB-C1).</title>
        <authorList>
            <person name="Djao O.D."/>
            <person name="Zhang X."/>
            <person name="Lucas S."/>
            <person name="Lapidus A."/>
            <person name="Del Rio T.G."/>
            <person name="Nolan M."/>
            <person name="Tice H."/>
            <person name="Cheng J.F."/>
            <person name="Han C."/>
            <person name="Tapia R."/>
            <person name="Goodwin L."/>
            <person name="Pitluck S."/>
            <person name="Liolios K."/>
            <person name="Ivanova N."/>
            <person name="Mavromatis K."/>
            <person name="Mikhailova N."/>
            <person name="Ovchinnikova G."/>
            <person name="Pati A."/>
            <person name="Brambilla E."/>
            <person name="Chen A."/>
            <person name="Palaniappan K."/>
            <person name="Land M."/>
            <person name="Hauser L."/>
            <person name="Chang Y.J."/>
            <person name="Jeffries C.D."/>
            <person name="Rohde M."/>
            <person name="Sikorski J."/>
            <person name="Spring S."/>
            <person name="Goker M."/>
            <person name="Detter J.C."/>
            <person name="Woyke T."/>
            <person name="Bristow J."/>
            <person name="Eisen J.A."/>
            <person name="Markowitz V."/>
            <person name="Hugenholtz P."/>
            <person name="Kyrpides N.C."/>
            <person name="Klenk H.P."/>
        </authorList>
    </citation>
    <scope>NUCLEOTIDE SEQUENCE [LARGE SCALE GENOMIC DNA]</scope>
    <source>
        <strain evidence="5">DSM 12680 / TGB-C1</strain>
    </source>
</reference>
<evidence type="ECO:0000313" key="4">
    <source>
        <dbReference type="EMBL" id="ADI02115.1"/>
    </source>
</evidence>
<dbReference type="PANTHER" id="PTHR39965:SF1">
    <property type="entry name" value="CRISPR SYSTEM CMR SUBUNIT CMR6"/>
    <property type="match status" value="1"/>
</dbReference>
<dbReference type="PANTHER" id="PTHR39965">
    <property type="entry name" value="CRISPR SYSTEM CMR SUBUNIT CMR6"/>
    <property type="match status" value="1"/>
</dbReference>
<reference evidence="5" key="1">
    <citation type="journal article" date="2010" name="Stand. Genomic Sci.">
        <title>Complete genome sequence of Syntrophothermus lipocalidus type strain (TGB-C1T).</title>
        <authorList>
            <consortium name="US DOE Joint Genome Institute (JGI-PGF)"/>
            <person name="Djao O."/>
            <person name="Zhang X."/>
            <person name="Lucas S."/>
            <person name="Lapidus A."/>
            <person name="Glavina Del Rio T."/>
            <person name="Nolan M."/>
            <person name="Tice H."/>
            <person name="Cheng J."/>
            <person name="Han C."/>
            <person name="Tapia R."/>
            <person name="Goodwin L."/>
            <person name="Pitluck S."/>
            <person name="Liolios K."/>
            <person name="Ivanova N."/>
            <person name="Mavromatis K."/>
            <person name="Mikhailova N."/>
            <person name="Ovchinnikova G."/>
            <person name="Pati A."/>
            <person name="Brambilla E."/>
            <person name="Chen A."/>
            <person name="Palaniappan K."/>
            <person name="Land M."/>
            <person name="Hauser L."/>
            <person name="Chang Y."/>
            <person name="Jeffries C."/>
            <person name="Rohde M."/>
            <person name="Sikorski J."/>
            <person name="Spring S."/>
            <person name="Goker M."/>
            <person name="Detter J."/>
            <person name="Woyke T."/>
            <person name="Bristow J."/>
            <person name="Eisen J."/>
            <person name="Markowitz V."/>
            <person name="Hugenholtz P."/>
            <person name="Kyrpides N."/>
            <person name="Klenk H."/>
        </authorList>
    </citation>
    <scope>NUCLEOTIDE SEQUENCE [LARGE SCALE GENOMIC DNA]</scope>
    <source>
        <strain evidence="5">DSM 12680 / TGB-C1</strain>
    </source>
</reference>
<dbReference type="RefSeq" id="WP_013175517.1">
    <property type="nucleotide sequence ID" value="NC_014220.1"/>
</dbReference>
<dbReference type="KEGG" id="slp:Slip_1352"/>
<dbReference type="AlphaFoldDB" id="D7CN30"/>
<dbReference type="Pfam" id="PF03787">
    <property type="entry name" value="RAMPs"/>
    <property type="match status" value="1"/>
</dbReference>
<evidence type="ECO:0000256" key="1">
    <source>
        <dbReference type="ARBA" id="ARBA00023118"/>
    </source>
</evidence>
<dbReference type="InterPro" id="IPR005537">
    <property type="entry name" value="RAMP_III_fam"/>
</dbReference>
<name>D7CN30_SYNLT</name>
<dbReference type="HOGENOM" id="CLU_064441_0_0_9"/>
<dbReference type="NCBIfam" id="TIGR01898">
    <property type="entry name" value="cas_TM1791_cmr6"/>
    <property type="match status" value="1"/>
</dbReference>
<keyword evidence="1" id="KW-0051">Antiviral defense</keyword>
<dbReference type="GO" id="GO:0051607">
    <property type="term" value="P:defense response to virus"/>
    <property type="evidence" value="ECO:0007669"/>
    <property type="project" value="UniProtKB-KW"/>
</dbReference>
<evidence type="ECO:0000259" key="3">
    <source>
        <dbReference type="Pfam" id="PF03787"/>
    </source>
</evidence>
<accession>D7CN30</accession>
<sequence>MNWGEGREKGRGKYDSSAGPEPRNSKYKVWAKTGNYGYYYYRGLYEGLESQLLMDKSRYVQDQIGRRVRFFLEHNNADDLPPEGQLASFRSNQRRMCSFVLQTAYPGLLIGAGYSHGISSKKDSEPGFESDSKAELESDFKLGFYFDYTTGLPVIPGSSVKGVLRSAFGAGHNKSEKYRRQKHEYIAEQLKKVGVEVATDDIEQLETAIFEGIVSGTQLPLAARDVFFDAWPIGGGRVSAGRLFYDDYVTPHIRDGRNPDGGYFIEENSALKNPTPIRFLKVAPGVNYEFRFMLTETALGDIKVGAEIKLGLFKNILKDMGIGAKTRIGYGYFQEV</sequence>
<evidence type="ECO:0000313" key="5">
    <source>
        <dbReference type="Proteomes" id="UP000000378"/>
    </source>
</evidence>
<dbReference type="InterPro" id="IPR010172">
    <property type="entry name" value="CRISPR-assoc_prot_TM1791"/>
</dbReference>
<feature type="domain" description="CRISPR type III-associated protein" evidence="3">
    <location>
        <begin position="102"/>
        <end position="333"/>
    </location>
</feature>
<dbReference type="STRING" id="643648.Slip_1352"/>
<feature type="compositionally biased region" description="Basic and acidic residues" evidence="2">
    <location>
        <begin position="1"/>
        <end position="14"/>
    </location>
</feature>